<dbReference type="EMBL" id="DXEX01000213">
    <property type="protein sequence ID" value="HIX60043.1"/>
    <property type="molecule type" value="Genomic_DNA"/>
</dbReference>
<dbReference type="Pfam" id="PF00041">
    <property type="entry name" value="fn3"/>
    <property type="match status" value="1"/>
</dbReference>
<reference evidence="2" key="2">
    <citation type="submission" date="2021-04" db="EMBL/GenBank/DDBJ databases">
        <authorList>
            <person name="Gilroy R."/>
        </authorList>
    </citation>
    <scope>NUCLEOTIDE SEQUENCE</scope>
    <source>
        <strain evidence="2">ChiSjej1B19-8411</strain>
    </source>
</reference>
<gene>
    <name evidence="2" type="ORF">IAA45_10080</name>
</gene>
<dbReference type="Proteomes" id="UP000886817">
    <property type="component" value="Unassembled WGS sequence"/>
</dbReference>
<sequence length="317" mass="35873">MKKKWSWYLGAILLLVFLWTVPVYAGEQGIQGLTQIGAGEKTVSLSWQRPSESVYYEVYTSPYGEGDYTMRKSIHSSLTRVTTSVSVPSAGRYYDVQVVAYDKEGQETGRDILSRCAPAPGKATGIQQKSQYTQQRMKLTWDRQEAVSGYEVELYQYSNKARTVIKARASYSTVSMSRDQLYRIRVRGYVQLRVNGTLKKIYGPYGVTYTSLQPRLSFKGRDENSVTVNWRPVQGADSYAVFVSRSQKSGYQRVDIVQSPTAVIKNLKPDVRYYVLVRVNKRVGGVLYRSPFTYVYPVRIDTTGSSGNTDAGFQLET</sequence>
<dbReference type="SUPFAM" id="SSF49265">
    <property type="entry name" value="Fibronectin type III"/>
    <property type="match status" value="2"/>
</dbReference>
<dbReference type="SMART" id="SM00060">
    <property type="entry name" value="FN3"/>
    <property type="match status" value="3"/>
</dbReference>
<evidence type="ECO:0000313" key="3">
    <source>
        <dbReference type="Proteomes" id="UP000886817"/>
    </source>
</evidence>
<feature type="domain" description="Fibronectin type-III" evidence="1">
    <location>
        <begin position="26"/>
        <end position="120"/>
    </location>
</feature>
<feature type="domain" description="Fibronectin type-III" evidence="1">
    <location>
        <begin position="213"/>
        <end position="305"/>
    </location>
</feature>
<dbReference type="InterPro" id="IPR013783">
    <property type="entry name" value="Ig-like_fold"/>
</dbReference>
<proteinExistence type="predicted"/>
<comment type="caution">
    <text evidence="2">The sequence shown here is derived from an EMBL/GenBank/DDBJ whole genome shotgun (WGS) entry which is preliminary data.</text>
</comment>
<evidence type="ECO:0000259" key="1">
    <source>
        <dbReference type="PROSITE" id="PS50853"/>
    </source>
</evidence>
<dbReference type="InterPro" id="IPR003961">
    <property type="entry name" value="FN3_dom"/>
</dbReference>
<dbReference type="AlphaFoldDB" id="A0A9D1WJF6"/>
<dbReference type="Gene3D" id="2.60.40.10">
    <property type="entry name" value="Immunoglobulins"/>
    <property type="match status" value="2"/>
</dbReference>
<protein>
    <submittedName>
        <fullName evidence="2">Fibronectin type III domain-containing protein</fullName>
    </submittedName>
</protein>
<dbReference type="InterPro" id="IPR036116">
    <property type="entry name" value="FN3_sf"/>
</dbReference>
<dbReference type="CDD" id="cd00063">
    <property type="entry name" value="FN3"/>
    <property type="match status" value="1"/>
</dbReference>
<accession>A0A9D1WJF6</accession>
<evidence type="ECO:0000313" key="2">
    <source>
        <dbReference type="EMBL" id="HIX60043.1"/>
    </source>
</evidence>
<reference evidence="2" key="1">
    <citation type="journal article" date="2021" name="PeerJ">
        <title>Extensive microbial diversity within the chicken gut microbiome revealed by metagenomics and culture.</title>
        <authorList>
            <person name="Gilroy R."/>
            <person name="Ravi A."/>
            <person name="Getino M."/>
            <person name="Pursley I."/>
            <person name="Horton D.L."/>
            <person name="Alikhan N.F."/>
            <person name="Baker D."/>
            <person name="Gharbi K."/>
            <person name="Hall N."/>
            <person name="Watson M."/>
            <person name="Adriaenssens E.M."/>
            <person name="Foster-Nyarko E."/>
            <person name="Jarju S."/>
            <person name="Secka A."/>
            <person name="Antonio M."/>
            <person name="Oren A."/>
            <person name="Chaudhuri R.R."/>
            <person name="La Ragione R."/>
            <person name="Hildebrand F."/>
            <person name="Pallen M.J."/>
        </authorList>
    </citation>
    <scope>NUCLEOTIDE SEQUENCE</scope>
    <source>
        <strain evidence="2">ChiSjej1B19-8411</strain>
    </source>
</reference>
<name>A0A9D1WJF6_9FIRM</name>
<organism evidence="2 3">
    <name type="scientific">Candidatus Blautia gallistercoris</name>
    <dbReference type="NCBI Taxonomy" id="2838490"/>
    <lineage>
        <taxon>Bacteria</taxon>
        <taxon>Bacillati</taxon>
        <taxon>Bacillota</taxon>
        <taxon>Clostridia</taxon>
        <taxon>Lachnospirales</taxon>
        <taxon>Lachnospiraceae</taxon>
        <taxon>Blautia</taxon>
    </lineage>
</organism>
<dbReference type="PROSITE" id="PS50853">
    <property type="entry name" value="FN3"/>
    <property type="match status" value="2"/>
</dbReference>